<dbReference type="AlphaFoldDB" id="A0A223V2X8"/>
<evidence type="ECO:0000313" key="2">
    <source>
        <dbReference type="Proteomes" id="UP000215244"/>
    </source>
</evidence>
<evidence type="ECO:0000313" key="1">
    <source>
        <dbReference type="EMBL" id="ASV29741.1"/>
    </source>
</evidence>
<protein>
    <submittedName>
        <fullName evidence="1">Uncharacterized protein</fullName>
    </submittedName>
</protein>
<dbReference type="Proteomes" id="UP000215244">
    <property type="component" value="Chromosome"/>
</dbReference>
<dbReference type="OrthoDB" id="1360904at2"/>
<keyword evidence="2" id="KW-1185">Reference proteome</keyword>
<name>A0A223V2X8_9FLAO</name>
<dbReference type="KEGG" id="marb:CJ263_05635"/>
<accession>A0A223V2X8</accession>
<organism evidence="1 2">
    <name type="scientific">Maribacter cobaltidurans</name>
    <dbReference type="NCBI Taxonomy" id="1178778"/>
    <lineage>
        <taxon>Bacteria</taxon>
        <taxon>Pseudomonadati</taxon>
        <taxon>Bacteroidota</taxon>
        <taxon>Flavobacteriia</taxon>
        <taxon>Flavobacteriales</taxon>
        <taxon>Flavobacteriaceae</taxon>
        <taxon>Maribacter</taxon>
    </lineage>
</organism>
<sequence length="105" mass="11802">MRKIARNLIIIAVLLIAVKCSKNDDGHKDSEATCFQGLLAVTEEYQESLLQFQENQNETTCNGLKVAAIDLIEAYAKCPNYLQEETNAAFEQAAQEWKNMDCSQN</sequence>
<reference evidence="1 2" key="1">
    <citation type="submission" date="2017-08" db="EMBL/GenBank/DDBJ databases">
        <title>The complete genome sequence of Maribacter sp. B1, isolated from deep-sea sediment.</title>
        <authorList>
            <person name="Wu Y.-H."/>
            <person name="Cheng H."/>
            <person name="Xu X.-W."/>
        </authorList>
    </citation>
    <scope>NUCLEOTIDE SEQUENCE [LARGE SCALE GENOMIC DNA]</scope>
    <source>
        <strain evidence="1 2">B1</strain>
    </source>
</reference>
<proteinExistence type="predicted"/>
<dbReference type="EMBL" id="CP022957">
    <property type="protein sequence ID" value="ASV29741.1"/>
    <property type="molecule type" value="Genomic_DNA"/>
</dbReference>
<gene>
    <name evidence="1" type="ORF">CJ263_05635</name>
</gene>
<dbReference type="RefSeq" id="WP_094996364.1">
    <property type="nucleotide sequence ID" value="NZ_BMJL01000009.1"/>
</dbReference>